<dbReference type="EMBL" id="JAMOIL010000011">
    <property type="protein sequence ID" value="MCM0620627.1"/>
    <property type="molecule type" value="Genomic_DNA"/>
</dbReference>
<proteinExistence type="inferred from homology"/>
<feature type="binding site" evidence="1">
    <location>
        <position position="46"/>
    </location>
    <ligand>
        <name>Zn(2+)</name>
        <dbReference type="ChEBI" id="CHEBI:29105"/>
    </ligand>
</feature>
<evidence type="ECO:0000313" key="4">
    <source>
        <dbReference type="Proteomes" id="UP001139485"/>
    </source>
</evidence>
<gene>
    <name evidence="3" type="ORF">M8330_10010</name>
</gene>
<organism evidence="3 4">
    <name type="scientific">Nocardioides bruguierae</name>
    <dbReference type="NCBI Taxonomy" id="2945102"/>
    <lineage>
        <taxon>Bacteria</taxon>
        <taxon>Bacillati</taxon>
        <taxon>Actinomycetota</taxon>
        <taxon>Actinomycetes</taxon>
        <taxon>Propionibacteriales</taxon>
        <taxon>Nocardioidaceae</taxon>
        <taxon>Nocardioides</taxon>
    </lineage>
</organism>
<dbReference type="Pfam" id="PF06689">
    <property type="entry name" value="zf-C4_ClpX"/>
    <property type="match status" value="1"/>
</dbReference>
<dbReference type="GO" id="GO:0006457">
    <property type="term" value="P:protein folding"/>
    <property type="evidence" value="ECO:0007669"/>
    <property type="project" value="UniProtKB-UniRule"/>
</dbReference>
<feature type="binding site" evidence="1">
    <location>
        <position position="24"/>
    </location>
    <ligand>
        <name>Zn(2+)</name>
        <dbReference type="ChEBI" id="CHEBI:29105"/>
    </ligand>
</feature>
<feature type="binding site" evidence="1">
    <location>
        <position position="49"/>
    </location>
    <ligand>
        <name>Zn(2+)</name>
        <dbReference type="ChEBI" id="CHEBI:29105"/>
    </ligand>
</feature>
<dbReference type="GO" id="GO:0051082">
    <property type="term" value="F:unfolded protein binding"/>
    <property type="evidence" value="ECO:0007669"/>
    <property type="project" value="UniProtKB-UniRule"/>
</dbReference>
<name>A0A9X2D8A9_9ACTN</name>
<protein>
    <submittedName>
        <fullName evidence="3">ClpX C4-type zinc finger protein</fullName>
    </submittedName>
</protein>
<keyword evidence="1" id="KW-0143">Chaperone</keyword>
<comment type="similarity">
    <text evidence="1">Belongs to the ClpX chaperone family.</text>
</comment>
<dbReference type="InterPro" id="IPR010603">
    <property type="entry name" value="Znf_CppX_C4"/>
</dbReference>
<dbReference type="InterPro" id="IPR038366">
    <property type="entry name" value="Znf_CppX_C4_sf"/>
</dbReference>
<keyword evidence="1" id="KW-0479">Metal-binding</keyword>
<dbReference type="PROSITE" id="PS51902">
    <property type="entry name" value="CLPX_ZB"/>
    <property type="match status" value="1"/>
</dbReference>
<reference evidence="3" key="1">
    <citation type="submission" date="2022-05" db="EMBL/GenBank/DDBJ databases">
        <authorList>
            <person name="Tuo L."/>
        </authorList>
    </citation>
    <scope>NUCLEOTIDE SEQUENCE</scope>
    <source>
        <strain evidence="3">BSK12Z-4</strain>
    </source>
</reference>
<dbReference type="AlphaFoldDB" id="A0A9X2D8A9"/>
<dbReference type="SUPFAM" id="SSF57716">
    <property type="entry name" value="Glucocorticoid receptor-like (DNA-binding domain)"/>
    <property type="match status" value="1"/>
</dbReference>
<dbReference type="GO" id="GO:0046983">
    <property type="term" value="F:protein dimerization activity"/>
    <property type="evidence" value="ECO:0007669"/>
    <property type="project" value="UniProtKB-UniRule"/>
</dbReference>
<evidence type="ECO:0000256" key="1">
    <source>
        <dbReference type="PROSITE-ProRule" id="PRU01250"/>
    </source>
</evidence>
<evidence type="ECO:0000259" key="2">
    <source>
        <dbReference type="PROSITE" id="PS51902"/>
    </source>
</evidence>
<evidence type="ECO:0000313" key="3">
    <source>
        <dbReference type="EMBL" id="MCM0620627.1"/>
    </source>
</evidence>
<keyword evidence="4" id="KW-1185">Reference proteome</keyword>
<accession>A0A9X2D8A9</accession>
<feature type="domain" description="ClpX-type ZB" evidence="2">
    <location>
        <begin position="8"/>
        <end position="65"/>
    </location>
</feature>
<keyword evidence="1" id="KW-0862">Zinc</keyword>
<dbReference type="GO" id="GO:0008270">
    <property type="term" value="F:zinc ion binding"/>
    <property type="evidence" value="ECO:0007669"/>
    <property type="project" value="UniProtKB-UniRule"/>
</dbReference>
<dbReference type="RefSeq" id="WP_250053722.1">
    <property type="nucleotide sequence ID" value="NZ_JAMJPH010000012.1"/>
</dbReference>
<dbReference type="Gene3D" id="6.20.220.10">
    <property type="entry name" value="ClpX chaperone, C4-type zinc finger domain"/>
    <property type="match status" value="1"/>
</dbReference>
<feature type="binding site" evidence="1">
    <location>
        <position position="27"/>
    </location>
    <ligand>
        <name>Zn(2+)</name>
        <dbReference type="ChEBI" id="CHEBI:29105"/>
    </ligand>
</feature>
<comment type="caution">
    <text evidence="3">The sequence shown here is derived from an EMBL/GenBank/DDBJ whole genome shotgun (WGS) entry which is preliminary data.</text>
</comment>
<dbReference type="InterPro" id="IPR059188">
    <property type="entry name" value="Znf_CLPX-like"/>
</dbReference>
<dbReference type="Proteomes" id="UP001139485">
    <property type="component" value="Unassembled WGS sequence"/>
</dbReference>
<sequence length="150" mass="15913">MNSAPENDGETYAAVEQTTTGKICSFCGRGATADRPLAGGYGAMICRACIDGARDMLDDQASPPAGGELRSYWEDGTDGDVLAGLRIMKASARQADEFLFTWVAIARAHGNSWAAIGDVFGTTRQAAWERFARRLPDVTDLLAGEGSSTD</sequence>
<dbReference type="SMART" id="SM00994">
    <property type="entry name" value="zf-C4_ClpX"/>
    <property type="match status" value="1"/>
</dbReference>